<organism evidence="1 2">
    <name type="scientific">Rugosimonospora africana</name>
    <dbReference type="NCBI Taxonomy" id="556532"/>
    <lineage>
        <taxon>Bacteria</taxon>
        <taxon>Bacillati</taxon>
        <taxon>Actinomycetota</taxon>
        <taxon>Actinomycetes</taxon>
        <taxon>Micromonosporales</taxon>
        <taxon>Micromonosporaceae</taxon>
        <taxon>Rugosimonospora</taxon>
    </lineage>
</organism>
<dbReference type="EMBL" id="BONZ01000045">
    <property type="protein sequence ID" value="GIH16736.1"/>
    <property type="molecule type" value="Genomic_DNA"/>
</dbReference>
<dbReference type="Proteomes" id="UP000642748">
    <property type="component" value="Unassembled WGS sequence"/>
</dbReference>
<comment type="caution">
    <text evidence="1">The sequence shown here is derived from an EMBL/GenBank/DDBJ whole genome shotgun (WGS) entry which is preliminary data.</text>
</comment>
<protein>
    <submittedName>
        <fullName evidence="1">Uncharacterized protein</fullName>
    </submittedName>
</protein>
<keyword evidence="2" id="KW-1185">Reference proteome</keyword>
<evidence type="ECO:0000313" key="2">
    <source>
        <dbReference type="Proteomes" id="UP000642748"/>
    </source>
</evidence>
<accession>A0A8J3VSL5</accession>
<proteinExistence type="predicted"/>
<name>A0A8J3VSL5_9ACTN</name>
<evidence type="ECO:0000313" key="1">
    <source>
        <dbReference type="EMBL" id="GIH16736.1"/>
    </source>
</evidence>
<reference evidence="1" key="1">
    <citation type="submission" date="2021-01" db="EMBL/GenBank/DDBJ databases">
        <title>Whole genome shotgun sequence of Rugosimonospora africana NBRC 104875.</title>
        <authorList>
            <person name="Komaki H."/>
            <person name="Tamura T."/>
        </authorList>
    </citation>
    <scope>NUCLEOTIDE SEQUENCE</scope>
    <source>
        <strain evidence="1">NBRC 104875</strain>
    </source>
</reference>
<sequence length="61" mass="6497">MSATHVQAVRDVSFALRRGVLTAFGARARDKAAHTVTGADQRAALRVGFLATRVDLCDLAD</sequence>
<gene>
    <name evidence="1" type="ORF">Raf01_49080</name>
</gene>
<dbReference type="AlphaFoldDB" id="A0A8J3VSL5"/>